<reference evidence="1 2" key="1">
    <citation type="submission" date="2019-10" db="EMBL/GenBank/DDBJ databases">
        <title>The Genome Sequence of Clostridium tarantellae Isolated from Fish Brain.</title>
        <authorList>
            <person name="Bano L."/>
            <person name="Kiel M."/>
            <person name="Sales G."/>
            <person name="Doxey A.C."/>
            <person name="Mansfield M.J."/>
            <person name="Schiavone M."/>
            <person name="Rossetto O."/>
            <person name="Pirazzini M."/>
            <person name="Dobrindt U."/>
            <person name="Montecucco C."/>
        </authorList>
    </citation>
    <scope>NUCLEOTIDE SEQUENCE [LARGE SCALE GENOMIC DNA]</scope>
    <source>
        <strain evidence="1 2">DSM 3997</strain>
    </source>
</reference>
<comment type="caution">
    <text evidence="1">The sequence shown here is derived from an EMBL/GenBank/DDBJ whole genome shotgun (WGS) entry which is preliminary data.</text>
</comment>
<accession>A0A6I1MXU5</accession>
<protein>
    <submittedName>
        <fullName evidence="1">Uncharacterized protein</fullName>
    </submittedName>
</protein>
<evidence type="ECO:0000313" key="1">
    <source>
        <dbReference type="EMBL" id="MPQ44969.1"/>
    </source>
</evidence>
<sequence length="139" mass="15810">MYNISYIDDISFPDAIDNNISDLKTNNATPFNSIPSNNLIPSIEVNHVQIINSSNFPINFNIIYTIGEKNYSSNSREFSPSFTRQISFPINAKFLYLIINSINSSNKENPIYHMSLNSNKNFTFNVTGTIDNPIITEQF</sequence>
<keyword evidence="2" id="KW-1185">Reference proteome</keyword>
<proteinExistence type="predicted"/>
<dbReference type="RefSeq" id="WP_152891878.1">
    <property type="nucleotide sequence ID" value="NZ_WHJC01000377.1"/>
</dbReference>
<evidence type="ECO:0000313" key="2">
    <source>
        <dbReference type="Proteomes" id="UP000430345"/>
    </source>
</evidence>
<dbReference type="EMBL" id="WHJC01000377">
    <property type="protein sequence ID" value="MPQ44969.1"/>
    <property type="molecule type" value="Genomic_DNA"/>
</dbReference>
<dbReference type="AlphaFoldDB" id="A0A6I1MXU5"/>
<organism evidence="1 2">
    <name type="scientific">Clostridium tarantellae</name>
    <dbReference type="NCBI Taxonomy" id="39493"/>
    <lineage>
        <taxon>Bacteria</taxon>
        <taxon>Bacillati</taxon>
        <taxon>Bacillota</taxon>
        <taxon>Clostridia</taxon>
        <taxon>Eubacteriales</taxon>
        <taxon>Clostridiaceae</taxon>
        <taxon>Clostridium</taxon>
    </lineage>
</organism>
<gene>
    <name evidence="1" type="ORF">GBZ86_14665</name>
</gene>
<dbReference type="Proteomes" id="UP000430345">
    <property type="component" value="Unassembled WGS sequence"/>
</dbReference>
<name>A0A6I1MXU5_9CLOT</name>